<organism evidence="2 3">
    <name type="scientific">Methylobacterium radiotolerans</name>
    <dbReference type="NCBI Taxonomy" id="31998"/>
    <lineage>
        <taxon>Bacteria</taxon>
        <taxon>Pseudomonadati</taxon>
        <taxon>Pseudomonadota</taxon>
        <taxon>Alphaproteobacteria</taxon>
        <taxon>Hyphomicrobiales</taxon>
        <taxon>Methylobacteriaceae</taxon>
        <taxon>Methylobacterium</taxon>
    </lineage>
</organism>
<dbReference type="Proteomes" id="UP001549119">
    <property type="component" value="Unassembled WGS sequence"/>
</dbReference>
<evidence type="ECO:0000313" key="2">
    <source>
        <dbReference type="EMBL" id="MET3867262.1"/>
    </source>
</evidence>
<sequence>MPRILPISREIATRLALPIGPRGSRDVTSGAVHLLLGVLSRFAAIADDPEEAFARRCDRLAFDELAGAGSQMEAIHLSWPALREDLCMSGPEMFGALSRAAQLKACVAGWAPVPDLMRTTGYSGWRTLSSMSTKVLVEARLAYAAHVYGDAGTDSSNEVVWWDSEAVSRMRGRYAPLAYLRACAWLAAPERLPEAWNAHGTRTGALAMDIPIEQAPMALGVHDAPWPAVLEASVVKAVATDLATAGIRWDGALLRNRRGEATAVKVVVARMAAQPRQRQSRGRLPLEERARRRRVRLAETLLGQDLDLAGTVAALEAPRARRPRAGRSRSPSRA</sequence>
<protein>
    <submittedName>
        <fullName evidence="2">Uncharacterized protein</fullName>
    </submittedName>
</protein>
<keyword evidence="3" id="KW-1185">Reference proteome</keyword>
<evidence type="ECO:0000313" key="3">
    <source>
        <dbReference type="Proteomes" id="UP001549119"/>
    </source>
</evidence>
<proteinExistence type="predicted"/>
<reference evidence="2 3" key="1">
    <citation type="submission" date="2024-06" db="EMBL/GenBank/DDBJ databases">
        <title>Genomics of switchgrass bacterial isolates.</title>
        <authorList>
            <person name="Shade A."/>
        </authorList>
    </citation>
    <scope>NUCLEOTIDE SEQUENCE [LARGE SCALE GENOMIC DNA]</scope>
    <source>
        <strain evidence="2 3">PvP084</strain>
    </source>
</reference>
<comment type="caution">
    <text evidence="2">The sequence shown here is derived from an EMBL/GenBank/DDBJ whole genome shotgun (WGS) entry which is preliminary data.</text>
</comment>
<gene>
    <name evidence="2" type="ORF">ABIC20_004571</name>
</gene>
<feature type="region of interest" description="Disordered" evidence="1">
    <location>
        <begin position="315"/>
        <end position="334"/>
    </location>
</feature>
<feature type="compositionally biased region" description="Basic residues" evidence="1">
    <location>
        <begin position="320"/>
        <end position="334"/>
    </location>
</feature>
<name>A0ABV2NL78_9HYPH</name>
<accession>A0ABV2NL78</accession>
<dbReference type="EMBL" id="JBEPNW010000002">
    <property type="protein sequence ID" value="MET3867262.1"/>
    <property type="molecule type" value="Genomic_DNA"/>
</dbReference>
<evidence type="ECO:0000256" key="1">
    <source>
        <dbReference type="SAM" id="MobiDB-lite"/>
    </source>
</evidence>